<dbReference type="GO" id="GO:0008237">
    <property type="term" value="F:metallopeptidase activity"/>
    <property type="evidence" value="ECO:0007669"/>
    <property type="project" value="UniProtKB-KW"/>
</dbReference>
<dbReference type="InterPro" id="IPR037518">
    <property type="entry name" value="MPN"/>
</dbReference>
<dbReference type="PANTHER" id="PTHR30471:SF3">
    <property type="entry name" value="UPF0758 PROTEIN YEES-RELATED"/>
    <property type="match status" value="1"/>
</dbReference>
<evidence type="ECO:0000256" key="1">
    <source>
        <dbReference type="ARBA" id="ARBA00022670"/>
    </source>
</evidence>
<feature type="domain" description="MPN" evidence="6">
    <location>
        <begin position="23"/>
        <end position="149"/>
    </location>
</feature>
<sequence>MKNKVNEIQISYREKIGTLKSESIKSSQHAAKLLFDTWDKNTIGLHETFKILLLNNSNKVKGIYPLSTGGITGTLVDMRILFAIVLKTLSVGILLAHNHPSYKTEPSEADKKLTDKIKQAAQLFDVRVLDHLIITPNGDYYSFADNGLL</sequence>
<dbReference type="Pfam" id="PF04002">
    <property type="entry name" value="RadC"/>
    <property type="match status" value="1"/>
</dbReference>
<evidence type="ECO:0000256" key="2">
    <source>
        <dbReference type="ARBA" id="ARBA00022723"/>
    </source>
</evidence>
<dbReference type="Gene3D" id="3.40.140.10">
    <property type="entry name" value="Cytidine Deaminase, domain 2"/>
    <property type="match status" value="1"/>
</dbReference>
<evidence type="ECO:0000256" key="4">
    <source>
        <dbReference type="ARBA" id="ARBA00022833"/>
    </source>
</evidence>
<keyword evidence="1" id="KW-0645">Protease</keyword>
<evidence type="ECO:0000313" key="7">
    <source>
        <dbReference type="EMBL" id="BDW93402.1"/>
    </source>
</evidence>
<evidence type="ECO:0000256" key="3">
    <source>
        <dbReference type="ARBA" id="ARBA00022801"/>
    </source>
</evidence>
<dbReference type="PANTHER" id="PTHR30471">
    <property type="entry name" value="DNA REPAIR PROTEIN RADC"/>
    <property type="match status" value="1"/>
</dbReference>
<dbReference type="InterPro" id="IPR025657">
    <property type="entry name" value="RadC_JAB"/>
</dbReference>
<dbReference type="GO" id="GO:0046872">
    <property type="term" value="F:metal ion binding"/>
    <property type="evidence" value="ECO:0007669"/>
    <property type="project" value="UniProtKB-KW"/>
</dbReference>
<keyword evidence="8" id="KW-1185">Reference proteome</keyword>
<keyword evidence="2" id="KW-0479">Metal-binding</keyword>
<reference evidence="7 8" key="1">
    <citation type="submission" date="2023-01" db="EMBL/GenBank/DDBJ databases">
        <title>Complete genome sequence of Muricauda aquimarina strain IFOP_LL357.</title>
        <authorList>
            <person name="Gajardo G."/>
            <person name="Ueki S."/>
            <person name="Maruyama F."/>
        </authorList>
    </citation>
    <scope>NUCLEOTIDE SEQUENCE [LARGE SCALE GENOMIC DNA]</scope>
    <source>
        <strain evidence="7 8">IFOP_LL357</strain>
    </source>
</reference>
<evidence type="ECO:0000259" key="6">
    <source>
        <dbReference type="PROSITE" id="PS50249"/>
    </source>
</evidence>
<gene>
    <name evidence="7" type="ORF">MACH07_22340</name>
</gene>
<dbReference type="Proteomes" id="UP001330184">
    <property type="component" value="Chromosome"/>
</dbReference>
<dbReference type="PROSITE" id="PS50249">
    <property type="entry name" value="MPN"/>
    <property type="match status" value="1"/>
</dbReference>
<dbReference type="CDD" id="cd08071">
    <property type="entry name" value="MPN_DUF2466"/>
    <property type="match status" value="1"/>
</dbReference>
<keyword evidence="3" id="KW-0378">Hydrolase</keyword>
<dbReference type="AlphaFoldDB" id="A0AA48HFC5"/>
<protein>
    <submittedName>
        <fullName evidence="7">DNA repair protein</fullName>
    </submittedName>
</protein>
<dbReference type="GO" id="GO:0006508">
    <property type="term" value="P:proteolysis"/>
    <property type="evidence" value="ECO:0007669"/>
    <property type="project" value="UniProtKB-KW"/>
</dbReference>
<accession>A0AA48HFC5</accession>
<evidence type="ECO:0000256" key="5">
    <source>
        <dbReference type="ARBA" id="ARBA00023049"/>
    </source>
</evidence>
<evidence type="ECO:0000313" key="8">
    <source>
        <dbReference type="Proteomes" id="UP001330184"/>
    </source>
</evidence>
<dbReference type="InterPro" id="IPR001405">
    <property type="entry name" value="UPF0758"/>
</dbReference>
<keyword evidence="4" id="KW-0862">Zinc</keyword>
<dbReference type="RefSeq" id="WP_338193857.1">
    <property type="nucleotide sequence ID" value="NZ_AP027268.1"/>
</dbReference>
<dbReference type="EMBL" id="AP027268">
    <property type="protein sequence ID" value="BDW93402.1"/>
    <property type="molecule type" value="Genomic_DNA"/>
</dbReference>
<name>A0AA48HFC5_9FLAO</name>
<keyword evidence="5" id="KW-0482">Metalloprotease</keyword>
<proteinExistence type="predicted"/>
<organism evidence="7 8">
    <name type="scientific">Flagellimonas marinaquae</name>
    <dbReference type="NCBI Taxonomy" id="254955"/>
    <lineage>
        <taxon>Bacteria</taxon>
        <taxon>Pseudomonadati</taxon>
        <taxon>Bacteroidota</taxon>
        <taxon>Flavobacteriia</taxon>
        <taxon>Flavobacteriales</taxon>
        <taxon>Flavobacteriaceae</taxon>
        <taxon>Flagellimonas</taxon>
    </lineage>
</organism>